<protein>
    <submittedName>
        <fullName evidence="1">Uncharacterized protein</fullName>
    </submittedName>
</protein>
<organism evidence="1 2">
    <name type="scientific">Amycolatopsis samaneae</name>
    <dbReference type="NCBI Taxonomy" id="664691"/>
    <lineage>
        <taxon>Bacteria</taxon>
        <taxon>Bacillati</taxon>
        <taxon>Actinomycetota</taxon>
        <taxon>Actinomycetes</taxon>
        <taxon>Pseudonocardiales</taxon>
        <taxon>Pseudonocardiaceae</taxon>
        <taxon>Amycolatopsis</taxon>
    </lineage>
</organism>
<proteinExistence type="predicted"/>
<evidence type="ECO:0000313" key="1">
    <source>
        <dbReference type="EMBL" id="MFD2460287.1"/>
    </source>
</evidence>
<accession>A0ABW5GH77</accession>
<gene>
    <name evidence="1" type="ORF">ACFSYJ_16875</name>
</gene>
<comment type="caution">
    <text evidence="1">The sequence shown here is derived from an EMBL/GenBank/DDBJ whole genome shotgun (WGS) entry which is preliminary data.</text>
</comment>
<dbReference type="EMBL" id="JBHUKU010000008">
    <property type="protein sequence ID" value="MFD2460287.1"/>
    <property type="molecule type" value="Genomic_DNA"/>
</dbReference>
<evidence type="ECO:0000313" key="2">
    <source>
        <dbReference type="Proteomes" id="UP001597419"/>
    </source>
</evidence>
<dbReference type="RefSeq" id="WP_345398034.1">
    <property type="nucleotide sequence ID" value="NZ_BAABHG010000009.1"/>
</dbReference>
<reference evidence="2" key="1">
    <citation type="journal article" date="2019" name="Int. J. Syst. Evol. Microbiol.">
        <title>The Global Catalogue of Microorganisms (GCM) 10K type strain sequencing project: providing services to taxonomists for standard genome sequencing and annotation.</title>
        <authorList>
            <consortium name="The Broad Institute Genomics Platform"/>
            <consortium name="The Broad Institute Genome Sequencing Center for Infectious Disease"/>
            <person name="Wu L."/>
            <person name="Ma J."/>
        </authorList>
    </citation>
    <scope>NUCLEOTIDE SEQUENCE [LARGE SCALE GENOMIC DNA]</scope>
    <source>
        <strain evidence="2">CGMCC 4.7643</strain>
    </source>
</reference>
<name>A0ABW5GH77_9PSEU</name>
<sequence length="92" mass="10108">MNVDPTRDPMAIPVTSYLKIRSGLYQGTLPAIIINDSTDELVFFAGPRWQDAAFGKEFSLHFMSAGLGFAALCGTRLSSAQNIRWPEDEGEV</sequence>
<keyword evidence="2" id="KW-1185">Reference proteome</keyword>
<dbReference type="Proteomes" id="UP001597419">
    <property type="component" value="Unassembled WGS sequence"/>
</dbReference>